<name>K9XX16_STAC7</name>
<dbReference type="InterPro" id="IPR023214">
    <property type="entry name" value="HAD_sf"/>
</dbReference>
<dbReference type="PANTHER" id="PTHR43344">
    <property type="entry name" value="PHOSPHOSERINE PHOSPHATASE"/>
    <property type="match status" value="1"/>
</dbReference>
<dbReference type="KEGG" id="scs:Sta7437_3565"/>
<dbReference type="InterPro" id="IPR050582">
    <property type="entry name" value="HAD-like_SerB"/>
</dbReference>
<dbReference type="GO" id="GO:0005737">
    <property type="term" value="C:cytoplasm"/>
    <property type="evidence" value="ECO:0007669"/>
    <property type="project" value="TreeGrafter"/>
</dbReference>
<dbReference type="eggNOG" id="COG4359">
    <property type="taxonomic scope" value="Bacteria"/>
</dbReference>
<dbReference type="PATRIC" id="fig|111780.3.peg.3692"/>
<evidence type="ECO:0000256" key="1">
    <source>
        <dbReference type="ARBA" id="ARBA00009184"/>
    </source>
</evidence>
<evidence type="ECO:0000313" key="3">
    <source>
        <dbReference type="Proteomes" id="UP000010473"/>
    </source>
</evidence>
<dbReference type="SUPFAM" id="SSF56784">
    <property type="entry name" value="HAD-like"/>
    <property type="match status" value="1"/>
</dbReference>
<dbReference type="GO" id="GO:0036424">
    <property type="term" value="F:L-phosphoserine phosphatase activity"/>
    <property type="evidence" value="ECO:0007669"/>
    <property type="project" value="TreeGrafter"/>
</dbReference>
<dbReference type="PANTHER" id="PTHR43344:SF21">
    <property type="entry name" value="POLYOL PHOSPHATE PHOSPHATASE PYP1"/>
    <property type="match status" value="1"/>
</dbReference>
<dbReference type="HOGENOM" id="CLU_058495_2_1_3"/>
<dbReference type="Gene3D" id="3.90.1470.20">
    <property type="match status" value="1"/>
</dbReference>
<protein>
    <submittedName>
        <fullName evidence="2">HAD-superfamily hydrolase, subfamily IB (PSPase-like)</fullName>
    </submittedName>
</protein>
<evidence type="ECO:0000313" key="2">
    <source>
        <dbReference type="EMBL" id="AFZ37063.1"/>
    </source>
</evidence>
<keyword evidence="3" id="KW-1185">Reference proteome</keyword>
<dbReference type="GO" id="GO:0006564">
    <property type="term" value="P:L-serine biosynthetic process"/>
    <property type="evidence" value="ECO:0007669"/>
    <property type="project" value="TreeGrafter"/>
</dbReference>
<proteinExistence type="inferred from homology"/>
<dbReference type="Gene3D" id="3.40.50.1000">
    <property type="entry name" value="HAD superfamily/HAD-like"/>
    <property type="match status" value="1"/>
</dbReference>
<gene>
    <name evidence="2" type="ordered locus">Sta7437_3565</name>
</gene>
<keyword evidence="2" id="KW-0378">Hydrolase</keyword>
<dbReference type="STRING" id="111780.Sta7437_3565"/>
<dbReference type="OrthoDB" id="9804940at2"/>
<reference evidence="3" key="1">
    <citation type="journal article" date="2013" name="Proc. Natl. Acad. Sci. U.S.A.">
        <title>Improving the coverage of the cyanobacterial phylum using diversity-driven genome sequencing.</title>
        <authorList>
            <person name="Shih P.M."/>
            <person name="Wu D."/>
            <person name="Latifi A."/>
            <person name="Axen S.D."/>
            <person name="Fewer D.P."/>
            <person name="Talla E."/>
            <person name="Calteau A."/>
            <person name="Cai F."/>
            <person name="Tandeau de Marsac N."/>
            <person name="Rippka R."/>
            <person name="Herdman M."/>
            <person name="Sivonen K."/>
            <person name="Coursin T."/>
            <person name="Laurent T."/>
            <person name="Goodwin L."/>
            <person name="Nolan M."/>
            <person name="Davenport K.W."/>
            <person name="Han C.S."/>
            <person name="Rubin E.M."/>
            <person name="Eisen J.A."/>
            <person name="Woyke T."/>
            <person name="Gugger M."/>
            <person name="Kerfeld C.A."/>
        </authorList>
    </citation>
    <scope>NUCLEOTIDE SEQUENCE [LARGE SCALE GENOMIC DNA]</scope>
    <source>
        <strain evidence="3">ATCC 29371 / PCC 7437</strain>
    </source>
</reference>
<comment type="similarity">
    <text evidence="1">Belongs to the HAD-like hydrolase superfamily. SerB family.</text>
</comment>
<organism evidence="2 3">
    <name type="scientific">Stanieria cyanosphaera (strain ATCC 29371 / PCC 7437)</name>
    <dbReference type="NCBI Taxonomy" id="111780"/>
    <lineage>
        <taxon>Bacteria</taxon>
        <taxon>Bacillati</taxon>
        <taxon>Cyanobacteriota</taxon>
        <taxon>Cyanophyceae</taxon>
        <taxon>Pleurocapsales</taxon>
        <taxon>Dermocarpellaceae</taxon>
        <taxon>Stanieria</taxon>
    </lineage>
</organism>
<dbReference type="AlphaFoldDB" id="K9XX16"/>
<accession>K9XX16</accession>
<dbReference type="RefSeq" id="WP_015194725.1">
    <property type="nucleotide sequence ID" value="NC_019748.1"/>
</dbReference>
<dbReference type="GO" id="GO:0000287">
    <property type="term" value="F:magnesium ion binding"/>
    <property type="evidence" value="ECO:0007669"/>
    <property type="project" value="TreeGrafter"/>
</dbReference>
<dbReference type="InterPro" id="IPR036412">
    <property type="entry name" value="HAD-like_sf"/>
</dbReference>
<dbReference type="Pfam" id="PF12710">
    <property type="entry name" value="HAD"/>
    <property type="match status" value="1"/>
</dbReference>
<dbReference type="EMBL" id="CP003653">
    <property type="protein sequence ID" value="AFZ37063.1"/>
    <property type="molecule type" value="Genomic_DNA"/>
</dbReference>
<dbReference type="NCBIfam" id="TIGR01488">
    <property type="entry name" value="HAD-SF-IB"/>
    <property type="match status" value="1"/>
</dbReference>
<sequence>MKYKSIVFCDFDGTITAVETFAGMLKEFAPDLSEQIMPLMYAKKLTLREGVRKILESIPTRLYPEIINYAVTKPIRPGFKELLDFLNSQNVPLIVISGGLRDMVKTVLSRPENNQFLITKVTDIFAVDIDTSGEYLTVYSDFEADTELVAKVKVMSQYNALETIAIGDSLTDINMALKADLVFARDRLKDYLDEENKAYLAWDSFFEIKNYLKAHWQIDSVEEQ</sequence>
<dbReference type="Proteomes" id="UP000010473">
    <property type="component" value="Chromosome"/>
</dbReference>